<evidence type="ECO:0000256" key="1">
    <source>
        <dbReference type="SAM" id="MobiDB-lite"/>
    </source>
</evidence>
<keyword evidence="2" id="KW-0732">Signal</keyword>
<feature type="domain" description="Amidohydrolase 3" evidence="3">
    <location>
        <begin position="78"/>
        <end position="547"/>
    </location>
</feature>
<dbReference type="GO" id="GO:0016812">
    <property type="term" value="F:hydrolase activity, acting on carbon-nitrogen (but not peptide) bonds, in cyclic amides"/>
    <property type="evidence" value="ECO:0007669"/>
    <property type="project" value="TreeGrafter"/>
</dbReference>
<feature type="signal peptide" evidence="2">
    <location>
        <begin position="1"/>
        <end position="25"/>
    </location>
</feature>
<dbReference type="Pfam" id="PF07969">
    <property type="entry name" value="Amidohydro_3"/>
    <property type="match status" value="1"/>
</dbReference>
<sequence length="579" mass="63210">MMSVRSMLILIAAIAFGGTATTITAAPKKTAEEPFDHLIKGGTMYDGSGGKSRRADIGIRGDRIVAVGSLGEATAANTIDATGMAVAPGFINMLSWATESFLADGRSQSEIRQGVTTEIMGEGWSMGPVNDAMKKRMVAEQSDVKFDITWNTLAEYLRHLEQRGVSANVASFLGATTVREYVIGLEDKQPTPEQLDQMRVLVRDAMEEGALGIGSSLIYAPAFYAKTEELIELCKVAAQHKGKYITHMRSEGNRLVEAVEEVMRISREAKIPAEIYHLKAAGKDNWPKMDRVLAMIDKARASGMPISANMYNYPAGGTGLDACLPPWALDGGYEALFERLKDPAIREKLTAAVKTPSDEWENFYRAAGSPDRILLVGFKSEALKPLTGKSLAAVAAERGKDPIETLMDLILEDRSRVSTIYFLMSEENMRKQVKKNWVSFGSDEASQAPEGVFLKSNPHPRAYGNFARLLGQYVREEKVISLEEAVRRLTGLPATNLGLQDRGFLKTGMFADVVVFDPKTIADRATFEQPHQYAVGMQHVFVNGVPVLKDGEHTGATPGRALWGPGKTRSTGVFPGPVR</sequence>
<dbReference type="EC" id="3.5.1.81" evidence="4"/>
<organism evidence="4">
    <name type="scientific">uncultured Chthoniobacterales bacterium</name>
    <dbReference type="NCBI Taxonomy" id="1836801"/>
    <lineage>
        <taxon>Bacteria</taxon>
        <taxon>Pseudomonadati</taxon>
        <taxon>Verrucomicrobiota</taxon>
        <taxon>Spartobacteria</taxon>
        <taxon>Chthoniobacterales</taxon>
        <taxon>environmental samples</taxon>
    </lineage>
</organism>
<accession>A0A6J4HYA4</accession>
<dbReference type="PANTHER" id="PTHR11647">
    <property type="entry name" value="HYDRANTOINASE/DIHYDROPYRIMIDINASE FAMILY MEMBER"/>
    <property type="match status" value="1"/>
</dbReference>
<feature type="chain" id="PRO_5026748441" evidence="2">
    <location>
        <begin position="26"/>
        <end position="579"/>
    </location>
</feature>
<dbReference type="AlphaFoldDB" id="A0A6J4HYA4"/>
<evidence type="ECO:0000313" key="4">
    <source>
        <dbReference type="EMBL" id="CAA9236866.1"/>
    </source>
</evidence>
<evidence type="ECO:0000259" key="3">
    <source>
        <dbReference type="Pfam" id="PF07969"/>
    </source>
</evidence>
<dbReference type="InterPro" id="IPR011059">
    <property type="entry name" value="Metal-dep_hydrolase_composite"/>
</dbReference>
<dbReference type="GO" id="GO:0005829">
    <property type="term" value="C:cytosol"/>
    <property type="evidence" value="ECO:0007669"/>
    <property type="project" value="TreeGrafter"/>
</dbReference>
<gene>
    <name evidence="4" type="ORF">AVDCRST_MAG42-1463</name>
</gene>
<keyword evidence="4" id="KW-0378">Hydrolase</keyword>
<dbReference type="InterPro" id="IPR013108">
    <property type="entry name" value="Amidohydro_3"/>
</dbReference>
<dbReference type="PANTHER" id="PTHR11647:SF1">
    <property type="entry name" value="COLLAPSIN RESPONSE MEDIATOR PROTEIN"/>
    <property type="match status" value="1"/>
</dbReference>
<dbReference type="Gene3D" id="3.20.20.140">
    <property type="entry name" value="Metal-dependent hydrolases"/>
    <property type="match status" value="2"/>
</dbReference>
<dbReference type="EMBL" id="CADCTA010000058">
    <property type="protein sequence ID" value="CAA9236866.1"/>
    <property type="molecule type" value="Genomic_DNA"/>
</dbReference>
<dbReference type="SUPFAM" id="SSF51556">
    <property type="entry name" value="Metallo-dependent hydrolases"/>
    <property type="match status" value="1"/>
</dbReference>
<dbReference type="GO" id="GO:0047420">
    <property type="term" value="F:N-acyl-D-amino-acid deacylase activity"/>
    <property type="evidence" value="ECO:0007669"/>
    <property type="project" value="UniProtKB-EC"/>
</dbReference>
<dbReference type="Gene3D" id="2.30.40.10">
    <property type="entry name" value="Urease, subunit C, domain 1"/>
    <property type="match status" value="1"/>
</dbReference>
<reference evidence="4" key="1">
    <citation type="submission" date="2020-02" db="EMBL/GenBank/DDBJ databases">
        <authorList>
            <person name="Meier V. D."/>
        </authorList>
    </citation>
    <scope>NUCLEOTIDE SEQUENCE</scope>
    <source>
        <strain evidence="4">AVDCRST_MAG42</strain>
    </source>
</reference>
<feature type="region of interest" description="Disordered" evidence="1">
    <location>
        <begin position="556"/>
        <end position="579"/>
    </location>
</feature>
<dbReference type="SUPFAM" id="SSF51338">
    <property type="entry name" value="Composite domain of metallo-dependent hydrolases"/>
    <property type="match status" value="1"/>
</dbReference>
<dbReference type="CDD" id="cd01297">
    <property type="entry name" value="D-aminoacylase"/>
    <property type="match status" value="1"/>
</dbReference>
<evidence type="ECO:0000256" key="2">
    <source>
        <dbReference type="SAM" id="SignalP"/>
    </source>
</evidence>
<dbReference type="InterPro" id="IPR032466">
    <property type="entry name" value="Metal_Hydrolase"/>
</dbReference>
<proteinExistence type="predicted"/>
<name>A0A6J4HYA4_9BACT</name>
<dbReference type="InterPro" id="IPR050378">
    <property type="entry name" value="Metallo-dep_Hydrolases_sf"/>
</dbReference>
<protein>
    <submittedName>
        <fullName evidence="4">N-acyl-D-amino-acid deacylase</fullName>
        <ecNumber evidence="4">3.5.1.81</ecNumber>
    </submittedName>
</protein>